<dbReference type="InterPro" id="IPR029753">
    <property type="entry name" value="D-isomer_DH_CS"/>
</dbReference>
<dbReference type="PANTHER" id="PTHR10996:SF283">
    <property type="entry name" value="GLYOXYLATE_HYDROXYPYRUVATE REDUCTASE B"/>
    <property type="match status" value="1"/>
</dbReference>
<keyword evidence="6" id="KW-1185">Reference proteome</keyword>
<dbReference type="Pfam" id="PF02826">
    <property type="entry name" value="2-Hacid_dh_C"/>
    <property type="match status" value="1"/>
</dbReference>
<evidence type="ECO:0000256" key="2">
    <source>
        <dbReference type="RuleBase" id="RU003719"/>
    </source>
</evidence>
<organism evidence="5 6">
    <name type="scientific">Hyphococcus aureus</name>
    <dbReference type="NCBI Taxonomy" id="2666033"/>
    <lineage>
        <taxon>Bacteria</taxon>
        <taxon>Pseudomonadati</taxon>
        <taxon>Pseudomonadota</taxon>
        <taxon>Alphaproteobacteria</taxon>
        <taxon>Parvularculales</taxon>
        <taxon>Parvularculaceae</taxon>
        <taxon>Hyphococcus</taxon>
    </lineage>
</organism>
<dbReference type="InterPro" id="IPR050223">
    <property type="entry name" value="D-isomer_2-hydroxyacid_DH"/>
</dbReference>
<evidence type="ECO:0000313" key="5">
    <source>
        <dbReference type="EMBL" id="MFC6035742.1"/>
    </source>
</evidence>
<feature type="domain" description="D-isomer specific 2-hydroxyacid dehydrogenase NAD-binding" evidence="4">
    <location>
        <begin position="113"/>
        <end position="293"/>
    </location>
</feature>
<evidence type="ECO:0000313" key="6">
    <source>
        <dbReference type="Proteomes" id="UP001596116"/>
    </source>
</evidence>
<name>A0ABW1KYT2_9PROT</name>
<dbReference type="Gene3D" id="3.40.50.720">
    <property type="entry name" value="NAD(P)-binding Rossmann-like Domain"/>
    <property type="match status" value="2"/>
</dbReference>
<accession>A0ABW1KYT2</accession>
<sequence>MTAKRLRVLVTRRWPEAAEHYLTERYEVTLNAEDAPMSPARLAQAFDEYDVICPTVSDKIDADIIGAAPRLTRLLANFGVGFDHIDIAACKAANVAVTNTPGVLTDATADLAMALILTAARRTGEGERELRDGRWSGWRPTHLMGRSLSGKTLGLVGFGRIAQATAHRAHHGFGMNILYYSRSAAAPDVERGLGANRMATLEELLRRSDVVSLHVPGGAETSNMIGAKEIAAMKPGAILVNTARGGVIDHDALAAALKSGALSAAGLDVYPAEPVVPASLLGLENVVLLPHLGSATVETREAMGLRAAANVNAFASGSPLPDRIA</sequence>
<comment type="caution">
    <text evidence="5">The sequence shown here is derived from an EMBL/GenBank/DDBJ whole genome shotgun (WGS) entry which is preliminary data.</text>
</comment>
<protein>
    <submittedName>
        <fullName evidence="5">2-hydroxyacid dehydrogenase</fullName>
        <ecNumber evidence="5">1.1.1.-</ecNumber>
    </submittedName>
</protein>
<dbReference type="InterPro" id="IPR036291">
    <property type="entry name" value="NAD(P)-bd_dom_sf"/>
</dbReference>
<dbReference type="EC" id="1.1.1.-" evidence="5"/>
<evidence type="ECO:0000259" key="4">
    <source>
        <dbReference type="Pfam" id="PF02826"/>
    </source>
</evidence>
<dbReference type="Proteomes" id="UP001596116">
    <property type="component" value="Unassembled WGS sequence"/>
</dbReference>
<keyword evidence="1 2" id="KW-0560">Oxidoreductase</keyword>
<dbReference type="SUPFAM" id="SSF51735">
    <property type="entry name" value="NAD(P)-binding Rossmann-fold domains"/>
    <property type="match status" value="1"/>
</dbReference>
<dbReference type="PANTHER" id="PTHR10996">
    <property type="entry name" value="2-HYDROXYACID DEHYDROGENASE-RELATED"/>
    <property type="match status" value="1"/>
</dbReference>
<reference evidence="5 6" key="1">
    <citation type="submission" date="2024-09" db="EMBL/GenBank/DDBJ databases">
        <authorList>
            <person name="Zhang Z.-H."/>
        </authorList>
    </citation>
    <scope>NUCLEOTIDE SEQUENCE [LARGE SCALE GENOMIC DNA]</scope>
    <source>
        <strain evidence="5 6">HHTR114</strain>
    </source>
</reference>
<dbReference type="CDD" id="cd05301">
    <property type="entry name" value="GDH"/>
    <property type="match status" value="1"/>
</dbReference>
<comment type="similarity">
    <text evidence="2">Belongs to the D-isomer specific 2-hydroxyacid dehydrogenase family.</text>
</comment>
<dbReference type="EMBL" id="JBHPON010000001">
    <property type="protein sequence ID" value="MFC6035742.1"/>
    <property type="molecule type" value="Genomic_DNA"/>
</dbReference>
<evidence type="ECO:0000259" key="3">
    <source>
        <dbReference type="Pfam" id="PF00389"/>
    </source>
</evidence>
<gene>
    <name evidence="5" type="ORF">ACFMB1_09325</name>
</gene>
<dbReference type="Pfam" id="PF00389">
    <property type="entry name" value="2-Hacid_dh"/>
    <property type="match status" value="1"/>
</dbReference>
<dbReference type="GO" id="GO:0016491">
    <property type="term" value="F:oxidoreductase activity"/>
    <property type="evidence" value="ECO:0007669"/>
    <property type="project" value="UniProtKB-KW"/>
</dbReference>
<feature type="domain" description="D-isomer specific 2-hydroxyacid dehydrogenase catalytic" evidence="3">
    <location>
        <begin position="8"/>
        <end position="324"/>
    </location>
</feature>
<evidence type="ECO:0000256" key="1">
    <source>
        <dbReference type="ARBA" id="ARBA00023002"/>
    </source>
</evidence>
<dbReference type="SUPFAM" id="SSF52283">
    <property type="entry name" value="Formate/glycerate dehydrogenase catalytic domain-like"/>
    <property type="match status" value="1"/>
</dbReference>
<proteinExistence type="inferred from homology"/>
<dbReference type="InterPro" id="IPR006140">
    <property type="entry name" value="D-isomer_DH_NAD-bd"/>
</dbReference>
<dbReference type="InterPro" id="IPR006139">
    <property type="entry name" value="D-isomer_2_OHA_DH_cat_dom"/>
</dbReference>
<dbReference type="PROSITE" id="PS00670">
    <property type="entry name" value="D_2_HYDROXYACID_DH_2"/>
    <property type="match status" value="1"/>
</dbReference>
<dbReference type="RefSeq" id="WP_379878719.1">
    <property type="nucleotide sequence ID" value="NZ_JBHPON010000001.1"/>
</dbReference>
<dbReference type="PROSITE" id="PS00671">
    <property type="entry name" value="D_2_HYDROXYACID_DH_3"/>
    <property type="match status" value="1"/>
</dbReference>